<keyword evidence="2" id="KW-1185">Reference proteome</keyword>
<sequence length="260" mass="29505">MTKELKNKEISIGWDVGGWSGKNHGLCVLEYDNSEITLLKATKLNVFQIKNEIENILNLYQNSHEIILGIDAPLQFPILFKEIINQNPCNIFHSVQSELKENPIAWRITDLYIKNNFGKTPLSASFSFLTSNATVAITVLGELKAKFADFSILPFDAESRIRAIEVYPGLLKSTKLKSHPIFTVYQKILEMNSFKQIKGFDYYFQDAKEKSDIADAVICALYGLGFSGKNQEIPTIKNDIPKKVLLKAKEEGWIYHPDIL</sequence>
<dbReference type="RefSeq" id="WP_085517011.1">
    <property type="nucleotide sequence ID" value="NZ_FXAW01000004.1"/>
</dbReference>
<evidence type="ECO:0000313" key="1">
    <source>
        <dbReference type="EMBL" id="SMG33356.1"/>
    </source>
</evidence>
<organism evidence="1 2">
    <name type="scientific">Marivirga sericea</name>
    <dbReference type="NCBI Taxonomy" id="1028"/>
    <lineage>
        <taxon>Bacteria</taxon>
        <taxon>Pseudomonadati</taxon>
        <taxon>Bacteroidota</taxon>
        <taxon>Cytophagia</taxon>
        <taxon>Cytophagales</taxon>
        <taxon>Marivirgaceae</taxon>
        <taxon>Marivirga</taxon>
    </lineage>
</organism>
<protein>
    <recommendedName>
        <fullName evidence="3">DUF429 domain-containing protein</fullName>
    </recommendedName>
</protein>
<proteinExistence type="predicted"/>
<dbReference type="AlphaFoldDB" id="A0A1X7JY79"/>
<dbReference type="STRING" id="1028.SAMN05661096_02095"/>
<dbReference type="OrthoDB" id="2111554at2"/>
<gene>
    <name evidence="1" type="ORF">SAMN05661096_02095</name>
</gene>
<evidence type="ECO:0008006" key="3">
    <source>
        <dbReference type="Google" id="ProtNLM"/>
    </source>
</evidence>
<dbReference type="EMBL" id="FXAW01000004">
    <property type="protein sequence ID" value="SMG33356.1"/>
    <property type="molecule type" value="Genomic_DNA"/>
</dbReference>
<accession>A0A1X7JY79</accession>
<evidence type="ECO:0000313" key="2">
    <source>
        <dbReference type="Proteomes" id="UP000193804"/>
    </source>
</evidence>
<reference evidence="2" key="1">
    <citation type="submission" date="2017-04" db="EMBL/GenBank/DDBJ databases">
        <authorList>
            <person name="Varghese N."/>
            <person name="Submissions S."/>
        </authorList>
    </citation>
    <scope>NUCLEOTIDE SEQUENCE [LARGE SCALE GENOMIC DNA]</scope>
    <source>
        <strain evidence="2">DSM 4125</strain>
    </source>
</reference>
<name>A0A1X7JY79_9BACT</name>
<dbReference type="Proteomes" id="UP000193804">
    <property type="component" value="Unassembled WGS sequence"/>
</dbReference>